<dbReference type="HOGENOM" id="CLU_2237101_0_0_1"/>
<reference evidence="1 2" key="1">
    <citation type="journal article" date="2012" name="BMC Genomics">
        <title>Tools to kill: Genome of one of the most destructive plant pathogenic fungi Macrophomina phaseolina.</title>
        <authorList>
            <person name="Islam M.S."/>
            <person name="Haque M.S."/>
            <person name="Islam M.M."/>
            <person name="Emdad E.M."/>
            <person name="Halim A."/>
            <person name="Hossen Q.M.M."/>
            <person name="Hossain M.Z."/>
            <person name="Ahmed B."/>
            <person name="Rahim S."/>
            <person name="Rahman M.S."/>
            <person name="Alam M.M."/>
            <person name="Hou S."/>
            <person name="Wan X."/>
            <person name="Saito J.A."/>
            <person name="Alam M."/>
        </authorList>
    </citation>
    <scope>NUCLEOTIDE SEQUENCE [LARGE SCALE GENOMIC DNA]</scope>
    <source>
        <strain evidence="1 2">MS6</strain>
    </source>
</reference>
<organism evidence="1 2">
    <name type="scientific">Macrophomina phaseolina (strain MS6)</name>
    <name type="common">Charcoal rot fungus</name>
    <dbReference type="NCBI Taxonomy" id="1126212"/>
    <lineage>
        <taxon>Eukaryota</taxon>
        <taxon>Fungi</taxon>
        <taxon>Dikarya</taxon>
        <taxon>Ascomycota</taxon>
        <taxon>Pezizomycotina</taxon>
        <taxon>Dothideomycetes</taxon>
        <taxon>Dothideomycetes incertae sedis</taxon>
        <taxon>Botryosphaeriales</taxon>
        <taxon>Botryosphaeriaceae</taxon>
        <taxon>Macrophomina</taxon>
    </lineage>
</organism>
<evidence type="ECO:0000313" key="1">
    <source>
        <dbReference type="EMBL" id="EKG18011.1"/>
    </source>
</evidence>
<dbReference type="VEuPathDB" id="FungiDB:MPH_04701"/>
<dbReference type="Proteomes" id="UP000007129">
    <property type="component" value="Unassembled WGS sequence"/>
</dbReference>
<proteinExistence type="predicted"/>
<gene>
    <name evidence="1" type="ORF">MPH_04701</name>
</gene>
<accession>K2R6N1</accession>
<dbReference type="EMBL" id="AHHD01000218">
    <property type="protein sequence ID" value="EKG18011.1"/>
    <property type="molecule type" value="Genomic_DNA"/>
</dbReference>
<name>K2R6N1_MACPH</name>
<protein>
    <submittedName>
        <fullName evidence="1">Uncharacterized protein</fullName>
    </submittedName>
</protein>
<dbReference type="InParanoid" id="K2R6N1"/>
<dbReference type="AlphaFoldDB" id="K2R6N1"/>
<evidence type="ECO:0000313" key="2">
    <source>
        <dbReference type="Proteomes" id="UP000007129"/>
    </source>
</evidence>
<comment type="caution">
    <text evidence="1">The sequence shown here is derived from an EMBL/GenBank/DDBJ whole genome shotgun (WGS) entry which is preliminary data.</text>
</comment>
<sequence>MLSEDIESDDINIPNELILCLAFWKAWQTVQLLRDYLLLRQARKFEGSIEALLDKFAGLASIPTDSNAVLWGHQKFFDEIQQPLTYPVKKDMATVKPRLRLYEQT</sequence>